<dbReference type="AlphaFoldDB" id="A0A0S4IXD4"/>
<protein>
    <submittedName>
        <fullName evidence="2">Membrane-associated protein, putative</fullName>
    </submittedName>
</protein>
<feature type="chain" id="PRO_5006621652" evidence="1">
    <location>
        <begin position="24"/>
        <end position="421"/>
    </location>
</feature>
<accession>A0A0S4IXD4</accession>
<evidence type="ECO:0000313" key="3">
    <source>
        <dbReference type="Proteomes" id="UP000051952"/>
    </source>
</evidence>
<feature type="non-terminal residue" evidence="2">
    <location>
        <position position="421"/>
    </location>
</feature>
<organism evidence="2 3">
    <name type="scientific">Bodo saltans</name>
    <name type="common">Flagellated protozoan</name>
    <dbReference type="NCBI Taxonomy" id="75058"/>
    <lineage>
        <taxon>Eukaryota</taxon>
        <taxon>Discoba</taxon>
        <taxon>Euglenozoa</taxon>
        <taxon>Kinetoplastea</taxon>
        <taxon>Metakinetoplastina</taxon>
        <taxon>Eubodonida</taxon>
        <taxon>Bodonidae</taxon>
        <taxon>Bodo</taxon>
    </lineage>
</organism>
<dbReference type="VEuPathDB" id="TriTrypDB:BSAL_70265"/>
<sequence>MSRFWGLFRAVLVFVIVVYPAAPIDFNTIKCNNDGAVVTCFLECRLIVSTTNDENLILSSGSGVLISGGNLSVYAKSSWPTYSVAGGPGSPNYNVFHAQFASFTCSTNCCPSNGTFINNLLNANSTVTYVCGVVTEVVPPEGWRVVTSIVGARNTTAIGSMVPLSSPTIRNEAQWCVPTQSGSYSPPELQYLTPPFLVPAQFFGSSVQRIGMTQVSFAEAFNCSQERGYLTSVTQEITLYDQFSPFRTTNLLTNSFATSTTKATYINSTYNDVSGLLQSTVRVMGPLYVVLDRSVGVPKPLVLVAPLLALIYASNVGSSTIVQLAPSYRAPTPASSLAIVTTCTNIVGEGNTSSCHSIALDDVIGVNNKIVAVCVQEKPVPLNTSWRVVANRSIREVSPQAPLIISVPLNSTTASQRCRVD</sequence>
<dbReference type="Proteomes" id="UP000051952">
    <property type="component" value="Unassembled WGS sequence"/>
</dbReference>
<proteinExistence type="predicted"/>
<gene>
    <name evidence="2" type="ORF">BSAL_70265</name>
</gene>
<name>A0A0S4IXD4_BODSA</name>
<evidence type="ECO:0000256" key="1">
    <source>
        <dbReference type="SAM" id="SignalP"/>
    </source>
</evidence>
<keyword evidence="3" id="KW-1185">Reference proteome</keyword>
<evidence type="ECO:0000313" key="2">
    <source>
        <dbReference type="EMBL" id="CUG03833.1"/>
    </source>
</evidence>
<reference evidence="3" key="1">
    <citation type="submission" date="2015-09" db="EMBL/GenBank/DDBJ databases">
        <authorList>
            <consortium name="Pathogen Informatics"/>
        </authorList>
    </citation>
    <scope>NUCLEOTIDE SEQUENCE [LARGE SCALE GENOMIC DNA]</scope>
    <source>
        <strain evidence="3">Lake Konstanz</strain>
    </source>
</reference>
<keyword evidence="1" id="KW-0732">Signal</keyword>
<dbReference type="EMBL" id="CYKH01000513">
    <property type="protein sequence ID" value="CUG03833.1"/>
    <property type="molecule type" value="Genomic_DNA"/>
</dbReference>
<feature type="signal peptide" evidence="1">
    <location>
        <begin position="1"/>
        <end position="23"/>
    </location>
</feature>